<accession>W6RXG8</accession>
<feature type="domain" description="DDH" evidence="1">
    <location>
        <begin position="12"/>
        <end position="153"/>
    </location>
</feature>
<dbReference type="SUPFAM" id="SSF64182">
    <property type="entry name" value="DHH phosphoesterases"/>
    <property type="match status" value="1"/>
</dbReference>
<dbReference type="AlphaFoldDB" id="W6RXG8"/>
<dbReference type="InterPro" id="IPR051319">
    <property type="entry name" value="Oligoribo/pAp-PDE_c-di-AMP_PDE"/>
</dbReference>
<dbReference type="EMBL" id="HG917868">
    <property type="protein sequence ID" value="CDM68329.1"/>
    <property type="molecule type" value="Genomic_DNA"/>
</dbReference>
<dbReference type="PANTHER" id="PTHR47618:SF1">
    <property type="entry name" value="BIFUNCTIONAL OLIGORIBONUCLEASE AND PAP PHOSPHATASE NRNA"/>
    <property type="match status" value="1"/>
</dbReference>
<dbReference type="PANTHER" id="PTHR47618">
    <property type="entry name" value="BIFUNCTIONAL OLIGORIBONUCLEASE AND PAP PHOSPHATASE NRNA"/>
    <property type="match status" value="1"/>
</dbReference>
<dbReference type="Pfam" id="PF01368">
    <property type="entry name" value="DHH"/>
    <property type="match status" value="1"/>
</dbReference>
<dbReference type="Gene3D" id="3.90.1640.10">
    <property type="entry name" value="inorganic pyrophosphatase (n-terminal core)"/>
    <property type="match status" value="1"/>
</dbReference>
<evidence type="ECO:0000259" key="1">
    <source>
        <dbReference type="Pfam" id="PF01368"/>
    </source>
</evidence>
<reference evidence="2 3" key="1">
    <citation type="submission" date="2013-11" db="EMBL/GenBank/DDBJ databases">
        <title>Complete genome sequence of Clostridum sp. M2/40.</title>
        <authorList>
            <person name="Wibberg D."/>
            <person name="Puehler A."/>
            <person name="Schlueter A."/>
        </authorList>
    </citation>
    <scope>NUCLEOTIDE SEQUENCE [LARGE SCALE GENOMIC DNA]</scope>
    <source>
        <strain evidence="3">M2/40</strain>
    </source>
</reference>
<dbReference type="Gene3D" id="3.10.310.30">
    <property type="match status" value="1"/>
</dbReference>
<protein>
    <submittedName>
        <fullName evidence="2">Phosphoesterase RecJ domain-containing protein</fullName>
    </submittedName>
</protein>
<dbReference type="PATRIC" id="fig|1216932.3.peg.1156"/>
<organism evidence="2 3">
    <name type="scientific">Clostridium bornimense</name>
    <dbReference type="NCBI Taxonomy" id="1216932"/>
    <lineage>
        <taxon>Bacteria</taxon>
        <taxon>Bacillati</taxon>
        <taxon>Bacillota</taxon>
        <taxon>Clostridia</taxon>
        <taxon>Eubacteriales</taxon>
        <taxon>Clostridiaceae</taxon>
        <taxon>Clostridium</taxon>
    </lineage>
</organism>
<sequence length="321" mass="36285">MLKLSTLLKFNNIIIQCHDNPDADTIASGYGLYCYFKSHNKSVKLIYSGNIITKPNIILMIDLLKIPIEHVTTLKNPDLLITVDCQYAQSNVTKFPGENICIFDHHITNNTTSDFNCIHPNLASCSTLIWMLLNKENFSLNNNISLSTALYYGLLTDSNNFSELYNENDRTMKDSLTFDIYIIKQLINSNLSLNDLTTAGLALLNCKMNKKNRFATFKSDPCDPNILGFISDLAIQVDTIDTCIVYYENKDGIKFSIRSCNNKLKATELAEFISKNYGSSGGHNHKAGGFISAESFYKIHKSINISNYMINKTEEFFLHIN</sequence>
<dbReference type="RefSeq" id="WP_051483720.1">
    <property type="nucleotide sequence ID" value="NZ_HG917868.1"/>
</dbReference>
<dbReference type="HOGENOM" id="CLU_046377_1_0_9"/>
<proteinExistence type="predicted"/>
<dbReference type="OrthoDB" id="5896813at2"/>
<dbReference type="KEGG" id="clt:CM240_1165"/>
<dbReference type="InterPro" id="IPR038763">
    <property type="entry name" value="DHH_sf"/>
</dbReference>
<keyword evidence="3" id="KW-1185">Reference proteome</keyword>
<dbReference type="InterPro" id="IPR001667">
    <property type="entry name" value="DDH_dom"/>
</dbReference>
<evidence type="ECO:0000313" key="2">
    <source>
        <dbReference type="EMBL" id="CDM68329.1"/>
    </source>
</evidence>
<dbReference type="STRING" id="1216932.CM240_1165"/>
<dbReference type="Proteomes" id="UP000019426">
    <property type="component" value="Chromosome M2/40_rep1"/>
</dbReference>
<name>W6RXG8_9CLOT</name>
<dbReference type="eggNOG" id="COG0618">
    <property type="taxonomic scope" value="Bacteria"/>
</dbReference>
<evidence type="ECO:0000313" key="3">
    <source>
        <dbReference type="Proteomes" id="UP000019426"/>
    </source>
</evidence>
<gene>
    <name evidence="2" type="ORF">CM240_1165</name>
</gene>